<evidence type="ECO:0000256" key="5">
    <source>
        <dbReference type="ARBA" id="ARBA00023274"/>
    </source>
</evidence>
<comment type="subcellular location">
    <subcellularLocation>
        <location evidence="1">Mitochondrion</location>
    </subcellularLocation>
</comment>
<dbReference type="InterPro" id="IPR000630">
    <property type="entry name" value="Ribosomal_uS8"/>
</dbReference>
<dbReference type="GO" id="GO:0005739">
    <property type="term" value="C:mitochondrion"/>
    <property type="evidence" value="ECO:0007669"/>
    <property type="project" value="UniProtKB-SubCell"/>
</dbReference>
<dbReference type="GO" id="GO:1990904">
    <property type="term" value="C:ribonucleoprotein complex"/>
    <property type="evidence" value="ECO:0007669"/>
    <property type="project" value="UniProtKB-KW"/>
</dbReference>
<keyword evidence="5" id="KW-0687">Ribonucleoprotein</keyword>
<dbReference type="FunFam" id="3.30.1490.10:FF:000005">
    <property type="entry name" value="Mitochondrial 40S ribosomal protein S8"/>
    <property type="match status" value="1"/>
</dbReference>
<proteinExistence type="inferred from homology"/>
<dbReference type="FunFam" id="3.30.1370.30:FF:000006">
    <property type="entry name" value="40S ribosomal protein S8"/>
    <property type="match status" value="1"/>
</dbReference>
<dbReference type="GO" id="GO:0005840">
    <property type="term" value="C:ribosome"/>
    <property type="evidence" value="ECO:0007669"/>
    <property type="project" value="UniProtKB-KW"/>
</dbReference>
<evidence type="ECO:0000256" key="3">
    <source>
        <dbReference type="ARBA" id="ARBA00022980"/>
    </source>
</evidence>
<dbReference type="STRING" id="212818.A0A0D1ZI27"/>
<evidence type="ECO:0000256" key="2">
    <source>
        <dbReference type="ARBA" id="ARBA00006471"/>
    </source>
</evidence>
<keyword evidence="10" id="KW-1185">Reference proteome</keyword>
<organism evidence="9 10">
    <name type="scientific">Exophiala mesophila</name>
    <name type="common">Black yeast-like fungus</name>
    <dbReference type="NCBI Taxonomy" id="212818"/>
    <lineage>
        <taxon>Eukaryota</taxon>
        <taxon>Fungi</taxon>
        <taxon>Dikarya</taxon>
        <taxon>Ascomycota</taxon>
        <taxon>Pezizomycotina</taxon>
        <taxon>Eurotiomycetes</taxon>
        <taxon>Chaetothyriomycetidae</taxon>
        <taxon>Chaetothyriales</taxon>
        <taxon>Herpotrichiellaceae</taxon>
        <taxon>Exophiala</taxon>
    </lineage>
</organism>
<dbReference type="Gene3D" id="3.30.1370.30">
    <property type="match status" value="1"/>
</dbReference>
<protein>
    <recommendedName>
        <fullName evidence="7">Small ribosomal subunit protein uS8m</fullName>
    </recommendedName>
</protein>
<name>A0A0D1ZI27_EXOME</name>
<accession>A0A0D1ZI27</accession>
<comment type="similarity">
    <text evidence="2">Belongs to the universal ribosomal protein uS8 family.</text>
</comment>
<gene>
    <name evidence="9" type="ORF">PV10_02069</name>
</gene>
<dbReference type="OrthoDB" id="409928at2759"/>
<dbReference type="InterPro" id="IPR035987">
    <property type="entry name" value="Ribosomal_uS8_sf"/>
</dbReference>
<feature type="region of interest" description="Disordered" evidence="8">
    <location>
        <begin position="51"/>
        <end position="74"/>
    </location>
</feature>
<reference evidence="9 10" key="1">
    <citation type="submission" date="2015-01" db="EMBL/GenBank/DDBJ databases">
        <title>The Genome Sequence of Exophiala mesophila CBS40295.</title>
        <authorList>
            <consortium name="The Broad Institute Genomics Platform"/>
            <person name="Cuomo C."/>
            <person name="de Hoog S."/>
            <person name="Gorbushina A."/>
            <person name="Stielow B."/>
            <person name="Teixiera M."/>
            <person name="Abouelleil A."/>
            <person name="Chapman S.B."/>
            <person name="Priest M."/>
            <person name="Young S.K."/>
            <person name="Wortman J."/>
            <person name="Nusbaum C."/>
            <person name="Birren B."/>
        </authorList>
    </citation>
    <scope>NUCLEOTIDE SEQUENCE [LARGE SCALE GENOMIC DNA]</scope>
    <source>
        <strain evidence="9 10">CBS 40295</strain>
    </source>
</reference>
<evidence type="ECO:0000313" key="10">
    <source>
        <dbReference type="Proteomes" id="UP000054302"/>
    </source>
</evidence>
<evidence type="ECO:0000256" key="1">
    <source>
        <dbReference type="ARBA" id="ARBA00004173"/>
    </source>
</evidence>
<dbReference type="VEuPathDB" id="FungiDB:PV10_02069"/>
<evidence type="ECO:0000256" key="8">
    <source>
        <dbReference type="SAM" id="MobiDB-lite"/>
    </source>
</evidence>
<dbReference type="GO" id="GO:0006412">
    <property type="term" value="P:translation"/>
    <property type="evidence" value="ECO:0007669"/>
    <property type="project" value="InterPro"/>
</dbReference>
<dbReference type="EMBL" id="KN847521">
    <property type="protein sequence ID" value="KIV94287.1"/>
    <property type="molecule type" value="Genomic_DNA"/>
</dbReference>
<comment type="function">
    <text evidence="6">Component of the mitochondrial ribosome (mitoribosome), a dedicated translation machinery responsible for the synthesis of mitochondrial genome-encoded proteins, including at least some of the essential transmembrane subunits of the mitochondrial respiratory chain. The mitoribosomes are attached to the mitochondrial inner membrane and translation products are cotranslationally integrated into the membrane.</text>
</comment>
<dbReference type="GeneID" id="27319914"/>
<sequence>MSLVHLSNVASHLKNASKARLGLTSIPDTKFHLKLMLALQNSGFISTVVRGGPTPPPPHTLLSHPSSTDPSHPIEPVTRYNISSRRLWVGLKYYNSQRVLEDVHMISKPTRRITMDVEGIKQLVLGRNSGYVQGLTKPGECLYVNTDRGILESRECVERKIGGQLLCRVY</sequence>
<evidence type="ECO:0000256" key="4">
    <source>
        <dbReference type="ARBA" id="ARBA00023128"/>
    </source>
</evidence>
<dbReference type="RefSeq" id="XP_016225861.1">
    <property type="nucleotide sequence ID" value="XM_016366343.1"/>
</dbReference>
<evidence type="ECO:0000256" key="6">
    <source>
        <dbReference type="ARBA" id="ARBA00037226"/>
    </source>
</evidence>
<dbReference type="Proteomes" id="UP000054302">
    <property type="component" value="Unassembled WGS sequence"/>
</dbReference>
<evidence type="ECO:0000313" key="9">
    <source>
        <dbReference type="EMBL" id="KIV94287.1"/>
    </source>
</evidence>
<keyword evidence="3" id="KW-0689">Ribosomal protein</keyword>
<dbReference type="AlphaFoldDB" id="A0A0D1ZI27"/>
<dbReference type="GO" id="GO:0003735">
    <property type="term" value="F:structural constituent of ribosome"/>
    <property type="evidence" value="ECO:0007669"/>
    <property type="project" value="InterPro"/>
</dbReference>
<dbReference type="OMA" id="KYWQNEP"/>
<keyword evidence="4" id="KW-0496">Mitochondrion</keyword>
<dbReference type="HOGENOM" id="CLU_107213_0_0_1"/>
<evidence type="ECO:0000256" key="7">
    <source>
        <dbReference type="ARBA" id="ARBA00071383"/>
    </source>
</evidence>
<dbReference type="Gene3D" id="3.30.1490.10">
    <property type="match status" value="1"/>
</dbReference>
<dbReference type="SUPFAM" id="SSF56047">
    <property type="entry name" value="Ribosomal protein S8"/>
    <property type="match status" value="1"/>
</dbReference>
<dbReference type="Pfam" id="PF00410">
    <property type="entry name" value="Ribosomal_S8"/>
    <property type="match status" value="1"/>
</dbReference>